<proteinExistence type="predicted"/>
<accession>A0A8S5QDI6</accession>
<dbReference type="EMBL" id="BK015639">
    <property type="protein sequence ID" value="DAE17366.1"/>
    <property type="molecule type" value="Genomic_DNA"/>
</dbReference>
<organism evidence="1">
    <name type="scientific">Siphoviridae sp. ctr2f5</name>
    <dbReference type="NCBI Taxonomy" id="2825684"/>
    <lineage>
        <taxon>Viruses</taxon>
        <taxon>Duplodnaviria</taxon>
        <taxon>Heunggongvirae</taxon>
        <taxon>Uroviricota</taxon>
        <taxon>Caudoviricetes</taxon>
    </lineage>
</organism>
<sequence>MLFYRSSVSSLPYDYSVINILSTLPRSKILRIPCSFQQTHQSLARLLSDTITFLLVY</sequence>
<protein>
    <submittedName>
        <fullName evidence="1">Uncharacterized protein</fullName>
    </submittedName>
</protein>
<evidence type="ECO:0000313" key="1">
    <source>
        <dbReference type="EMBL" id="DAE17366.1"/>
    </source>
</evidence>
<name>A0A8S5QDI6_9CAUD</name>
<reference evidence="1" key="1">
    <citation type="journal article" date="2021" name="Proc. Natl. Acad. Sci. U.S.A.">
        <title>A Catalog of Tens of Thousands of Viruses from Human Metagenomes Reveals Hidden Associations with Chronic Diseases.</title>
        <authorList>
            <person name="Tisza M.J."/>
            <person name="Buck C.B."/>
        </authorList>
    </citation>
    <scope>NUCLEOTIDE SEQUENCE</scope>
    <source>
        <strain evidence="1">Ctr2f5</strain>
    </source>
</reference>